<dbReference type="PRINTS" id="PR00080">
    <property type="entry name" value="SDRFAMILY"/>
</dbReference>
<dbReference type="Pfam" id="PF00106">
    <property type="entry name" value="adh_short"/>
    <property type="match status" value="1"/>
</dbReference>
<name>A0A1X7BS03_9RHOB</name>
<dbReference type="PROSITE" id="PS00061">
    <property type="entry name" value="ADH_SHORT"/>
    <property type="match status" value="1"/>
</dbReference>
<evidence type="ECO:0000256" key="3">
    <source>
        <dbReference type="RuleBase" id="RU000363"/>
    </source>
</evidence>
<dbReference type="Proteomes" id="UP000193224">
    <property type="component" value="Unassembled WGS sequence"/>
</dbReference>
<dbReference type="InterPro" id="IPR020904">
    <property type="entry name" value="Sc_DH/Rdtase_CS"/>
</dbReference>
<dbReference type="PANTHER" id="PTHR44169">
    <property type="entry name" value="NADPH-DEPENDENT 1-ACYLDIHYDROXYACETONE PHOSPHATE REDUCTASE"/>
    <property type="match status" value="1"/>
</dbReference>
<reference evidence="4 5" key="1">
    <citation type="submission" date="2017-03" db="EMBL/GenBank/DDBJ databases">
        <authorList>
            <person name="Afonso C.L."/>
            <person name="Miller P.J."/>
            <person name="Scott M.A."/>
            <person name="Spackman E."/>
            <person name="Goraichik I."/>
            <person name="Dimitrov K.M."/>
            <person name="Suarez D.L."/>
            <person name="Swayne D.E."/>
        </authorList>
    </citation>
    <scope>NUCLEOTIDE SEQUENCE [LARGE SCALE GENOMIC DNA]</scope>
    <source>
        <strain evidence="4 5">CECT 7745</strain>
    </source>
</reference>
<accession>A0A1X7BS03</accession>
<dbReference type="PANTHER" id="PTHR44169:SF6">
    <property type="entry name" value="NADPH-DEPENDENT 1-ACYLDIHYDROXYACETONE PHOSPHATE REDUCTASE"/>
    <property type="match status" value="1"/>
</dbReference>
<dbReference type="Gene3D" id="3.40.50.720">
    <property type="entry name" value="NAD(P)-binding Rossmann-like Domain"/>
    <property type="match status" value="1"/>
</dbReference>
<dbReference type="GO" id="GO:0003858">
    <property type="term" value="F:3-hydroxybutyrate dehydrogenase activity"/>
    <property type="evidence" value="ECO:0007669"/>
    <property type="project" value="UniProtKB-EC"/>
</dbReference>
<keyword evidence="5" id="KW-1185">Reference proteome</keyword>
<dbReference type="AlphaFoldDB" id="A0A1X7BS03"/>
<proteinExistence type="inferred from homology"/>
<evidence type="ECO:0000256" key="2">
    <source>
        <dbReference type="ARBA" id="ARBA00023002"/>
    </source>
</evidence>
<dbReference type="EMBL" id="FWXB01000008">
    <property type="protein sequence ID" value="SMC12476.1"/>
    <property type="molecule type" value="Genomic_DNA"/>
</dbReference>
<evidence type="ECO:0000313" key="4">
    <source>
        <dbReference type="EMBL" id="SMC12476.1"/>
    </source>
</evidence>
<protein>
    <submittedName>
        <fullName evidence="4">D-beta-hydroxybutyrate dehydrogenase</fullName>
        <ecNumber evidence="4">1.1.1.30</ecNumber>
    </submittedName>
</protein>
<keyword evidence="2 4" id="KW-0560">Oxidoreductase</keyword>
<organism evidence="4 5">
    <name type="scientific">Roseovarius aestuarii</name>
    <dbReference type="NCBI Taxonomy" id="475083"/>
    <lineage>
        <taxon>Bacteria</taxon>
        <taxon>Pseudomonadati</taxon>
        <taxon>Pseudomonadota</taxon>
        <taxon>Alphaproteobacteria</taxon>
        <taxon>Rhodobacterales</taxon>
        <taxon>Roseobacteraceae</taxon>
        <taxon>Roseovarius</taxon>
    </lineage>
</organism>
<evidence type="ECO:0000256" key="1">
    <source>
        <dbReference type="ARBA" id="ARBA00006484"/>
    </source>
</evidence>
<dbReference type="SUPFAM" id="SSF51735">
    <property type="entry name" value="NAD(P)-binding Rossmann-fold domains"/>
    <property type="match status" value="1"/>
</dbReference>
<dbReference type="CDD" id="cd05374">
    <property type="entry name" value="17beta-HSD-like_SDR_c"/>
    <property type="match status" value="1"/>
</dbReference>
<comment type="similarity">
    <text evidence="1 3">Belongs to the short-chain dehydrogenases/reductases (SDR) family.</text>
</comment>
<gene>
    <name evidence="4" type="primary">bdhA_1</name>
    <name evidence="4" type="ORF">ROA7745_02302</name>
</gene>
<dbReference type="InterPro" id="IPR002347">
    <property type="entry name" value="SDR_fam"/>
</dbReference>
<sequence>MAGDGGGKLIASQSRSRHSWGMTQKSILITGCSSGIGYDAAHGLKARGWRVFAACRKQADCDRLIAEGLESPLLDYEDEKTIDTTVAQVLDATGGTLDALFNNGAFACPGAVEDLPRGALREIFEANVFGWHDLTRRIIPVMRQQGHGRIVQCSSVLGFVTLPWRGAYNSTKYALEGLTDTLRIEMRGTGIEVVLIEPGPVTSKIRVNSIPQFERWIDWENSPRADQYRASLLKRLYEHDGSRDTFELPASAVTKKLVHAVESRRPRARYYVTTPTYMMGTLRRILPTRALDWVLSRS</sequence>
<evidence type="ECO:0000313" key="5">
    <source>
        <dbReference type="Proteomes" id="UP000193224"/>
    </source>
</evidence>
<dbReference type="PRINTS" id="PR00081">
    <property type="entry name" value="GDHRDH"/>
</dbReference>
<dbReference type="InterPro" id="IPR036291">
    <property type="entry name" value="NAD(P)-bd_dom_sf"/>
</dbReference>
<dbReference type="EC" id="1.1.1.30" evidence="4"/>